<dbReference type="Proteomes" id="UP000282759">
    <property type="component" value="Unassembled WGS sequence"/>
</dbReference>
<feature type="domain" description="DinB-like" evidence="1">
    <location>
        <begin position="28"/>
        <end position="152"/>
    </location>
</feature>
<dbReference type="InterPro" id="IPR024775">
    <property type="entry name" value="DinB-like"/>
</dbReference>
<dbReference type="InterPro" id="IPR034660">
    <property type="entry name" value="DinB/YfiT-like"/>
</dbReference>
<sequence length="161" mass="18141">MEASANWSQELNRVLNGDAWYSSNVYDIVNGIDFEAAYERPPGGAHSIAEIVLHMTGWTEEVIRRMQGNKAALPPGGDWPNAGAPDEEKWQRLKQDFKLMNVTLTGIVERFPEEKWNEPTRDERNNELGTGVTYAALINGLIQHHVYHSGQIALLKRVINS</sequence>
<gene>
    <name evidence="2" type="ORF">EOD41_18105</name>
</gene>
<evidence type="ECO:0000259" key="1">
    <source>
        <dbReference type="Pfam" id="PF12867"/>
    </source>
</evidence>
<proteinExistence type="predicted"/>
<dbReference type="Gene3D" id="1.20.120.450">
    <property type="entry name" value="dinb family like domain"/>
    <property type="match status" value="1"/>
</dbReference>
<dbReference type="EMBL" id="SACK01000009">
    <property type="protein sequence ID" value="RVT98284.1"/>
    <property type="molecule type" value="Genomic_DNA"/>
</dbReference>
<protein>
    <submittedName>
        <fullName evidence="2">DinB family protein</fullName>
    </submittedName>
</protein>
<evidence type="ECO:0000313" key="2">
    <source>
        <dbReference type="EMBL" id="RVT98284.1"/>
    </source>
</evidence>
<comment type="caution">
    <text evidence="2">The sequence shown here is derived from an EMBL/GenBank/DDBJ whole genome shotgun (WGS) entry which is preliminary data.</text>
</comment>
<evidence type="ECO:0000313" key="3">
    <source>
        <dbReference type="Proteomes" id="UP000282759"/>
    </source>
</evidence>
<organism evidence="2 3">
    <name type="scientific">Mucilaginibacter limnophilus</name>
    <dbReference type="NCBI Taxonomy" id="1932778"/>
    <lineage>
        <taxon>Bacteria</taxon>
        <taxon>Pseudomonadati</taxon>
        <taxon>Bacteroidota</taxon>
        <taxon>Sphingobacteriia</taxon>
        <taxon>Sphingobacteriales</taxon>
        <taxon>Sphingobacteriaceae</taxon>
        <taxon>Mucilaginibacter</taxon>
    </lineage>
</organism>
<dbReference type="Pfam" id="PF12867">
    <property type="entry name" value="DinB_2"/>
    <property type="match status" value="1"/>
</dbReference>
<name>A0A3S2V6F5_9SPHI</name>
<reference evidence="2 3" key="1">
    <citation type="submission" date="2019-01" db="EMBL/GenBank/DDBJ databases">
        <authorList>
            <person name="Chen W.-M."/>
        </authorList>
    </citation>
    <scope>NUCLEOTIDE SEQUENCE [LARGE SCALE GENOMIC DNA]</scope>
    <source>
        <strain evidence="2 3">YBJ-36</strain>
    </source>
</reference>
<keyword evidence="3" id="KW-1185">Reference proteome</keyword>
<dbReference type="AlphaFoldDB" id="A0A3S2V6F5"/>
<accession>A0A3S2V6F5</accession>
<dbReference type="RefSeq" id="WP_127707572.1">
    <property type="nucleotide sequence ID" value="NZ_SACK01000009.1"/>
</dbReference>
<dbReference type="SUPFAM" id="SSF109854">
    <property type="entry name" value="DinB/YfiT-like putative metalloenzymes"/>
    <property type="match status" value="1"/>
</dbReference>
<dbReference type="OrthoDB" id="9814103at2"/>